<evidence type="ECO:0000313" key="3">
    <source>
        <dbReference type="EMBL" id="CZF81960.1"/>
    </source>
</evidence>
<evidence type="ECO:0000256" key="1">
    <source>
        <dbReference type="SAM" id="MobiDB-lite"/>
    </source>
</evidence>
<evidence type="ECO:0000256" key="2">
    <source>
        <dbReference type="SAM" id="SignalP"/>
    </source>
</evidence>
<evidence type="ECO:0000313" key="4">
    <source>
        <dbReference type="Proteomes" id="UP000071641"/>
    </source>
</evidence>
<name>A0A128F666_9GAMM</name>
<dbReference type="EMBL" id="FIZX01000002">
    <property type="protein sequence ID" value="CZF81960.1"/>
    <property type="molecule type" value="Genomic_DNA"/>
</dbReference>
<feature type="signal peptide" evidence="2">
    <location>
        <begin position="1"/>
        <end position="24"/>
    </location>
</feature>
<gene>
    <name evidence="3" type="ORF">GCE9029_02933</name>
</gene>
<dbReference type="AlphaFoldDB" id="A0A128F666"/>
<dbReference type="Proteomes" id="UP000071641">
    <property type="component" value="Unassembled WGS sequence"/>
</dbReference>
<keyword evidence="4" id="KW-1185">Reference proteome</keyword>
<dbReference type="RefSeq" id="WP_062664160.1">
    <property type="nucleotide sequence ID" value="NZ_FIZX01000002.1"/>
</dbReference>
<feature type="chain" id="PRO_5007282079" evidence="2">
    <location>
        <begin position="25"/>
        <end position="326"/>
    </location>
</feature>
<organism evidence="3 4">
    <name type="scientific">Grimontia celer</name>
    <dbReference type="NCBI Taxonomy" id="1796497"/>
    <lineage>
        <taxon>Bacteria</taxon>
        <taxon>Pseudomonadati</taxon>
        <taxon>Pseudomonadota</taxon>
        <taxon>Gammaproteobacteria</taxon>
        <taxon>Vibrionales</taxon>
        <taxon>Vibrionaceae</taxon>
        <taxon>Grimontia</taxon>
    </lineage>
</organism>
<keyword evidence="2" id="KW-0732">Signal</keyword>
<reference evidence="4" key="1">
    <citation type="submission" date="2016-02" db="EMBL/GenBank/DDBJ databases">
        <authorList>
            <person name="Rodrigo-Torres Lidia"/>
            <person name="Arahal R.David."/>
        </authorList>
    </citation>
    <scope>NUCLEOTIDE SEQUENCE [LARGE SCALE GENOMIC DNA]</scope>
    <source>
        <strain evidence="4">CECT 9029</strain>
    </source>
</reference>
<feature type="region of interest" description="Disordered" evidence="1">
    <location>
        <begin position="33"/>
        <end position="58"/>
    </location>
</feature>
<protein>
    <submittedName>
        <fullName evidence="3">Uncharacterized protein</fullName>
    </submittedName>
</protein>
<dbReference type="OrthoDB" id="5914354at2"/>
<feature type="compositionally biased region" description="Basic residues" evidence="1">
    <location>
        <begin position="37"/>
        <end position="54"/>
    </location>
</feature>
<sequence>MKFNHVTLAMALITSMAVTPTVMAKEGYLQGADSAKSQKHGKGNGQYQHHKGKRVSNSDVDFSNCREIAGGIAVQKDALTSLVPADIKVNSLSDMGFVFEGSDNLGMLIIRSLQCEVIQVTDAKGRVFTDENVAFAHVGTPINTSNLPATTFNNDGTNGADFNIYALSYQTSSPAYYGAMKRMGMEAAMFNENIINAQVDTTPGTCDVAQLSVSVPGSHDYSFSIFGEVVEATAECHPGGANFVANWWSVDRKKRVSALSNLVTDQTFTETAGPNVFVVAKPGTTMSELIGEAPSAFTGFSGSGYLPSGGIGNVDMVAEALGKLPR</sequence>
<accession>A0A128F666</accession>
<proteinExistence type="predicted"/>